<reference evidence="2 3" key="1">
    <citation type="submission" date="2021-06" db="EMBL/GenBank/DDBJ databases">
        <title>Caerostris extrusa draft genome.</title>
        <authorList>
            <person name="Kono N."/>
            <person name="Arakawa K."/>
        </authorList>
    </citation>
    <scope>NUCLEOTIDE SEQUENCE [LARGE SCALE GENOMIC DNA]</scope>
</reference>
<name>A0AAV4NQP6_CAEEX</name>
<feature type="region of interest" description="Disordered" evidence="1">
    <location>
        <begin position="1"/>
        <end position="53"/>
    </location>
</feature>
<gene>
    <name evidence="2" type="ORF">CEXT_286291</name>
</gene>
<keyword evidence="3" id="KW-1185">Reference proteome</keyword>
<evidence type="ECO:0000313" key="2">
    <source>
        <dbReference type="EMBL" id="GIX87122.1"/>
    </source>
</evidence>
<accession>A0AAV4NQP6</accession>
<sequence length="112" mass="12900">MKVSEYEDTETKTIDVQDVLEPSFDESNEPPEHIFSDSPKMDSPSYISPETKPPIFVSNKSVKEDVIIPKNIPNQFLEESSKKPEISTFFKEATQIITLPSETYSQRFVRRN</sequence>
<organism evidence="2 3">
    <name type="scientific">Caerostris extrusa</name>
    <name type="common">Bark spider</name>
    <name type="synonym">Caerostris bankana</name>
    <dbReference type="NCBI Taxonomy" id="172846"/>
    <lineage>
        <taxon>Eukaryota</taxon>
        <taxon>Metazoa</taxon>
        <taxon>Ecdysozoa</taxon>
        <taxon>Arthropoda</taxon>
        <taxon>Chelicerata</taxon>
        <taxon>Arachnida</taxon>
        <taxon>Araneae</taxon>
        <taxon>Araneomorphae</taxon>
        <taxon>Entelegynae</taxon>
        <taxon>Araneoidea</taxon>
        <taxon>Araneidae</taxon>
        <taxon>Caerostris</taxon>
    </lineage>
</organism>
<dbReference type="EMBL" id="BPLR01021204">
    <property type="protein sequence ID" value="GIX87122.1"/>
    <property type="molecule type" value="Genomic_DNA"/>
</dbReference>
<comment type="caution">
    <text evidence="2">The sequence shown here is derived from an EMBL/GenBank/DDBJ whole genome shotgun (WGS) entry which is preliminary data.</text>
</comment>
<evidence type="ECO:0000313" key="3">
    <source>
        <dbReference type="Proteomes" id="UP001054945"/>
    </source>
</evidence>
<protein>
    <submittedName>
        <fullName evidence="2">Uncharacterized protein</fullName>
    </submittedName>
</protein>
<proteinExistence type="predicted"/>
<evidence type="ECO:0000256" key="1">
    <source>
        <dbReference type="SAM" id="MobiDB-lite"/>
    </source>
</evidence>
<dbReference type="Proteomes" id="UP001054945">
    <property type="component" value="Unassembled WGS sequence"/>
</dbReference>
<dbReference type="AlphaFoldDB" id="A0AAV4NQP6"/>